<gene>
    <name evidence="3" type="ORF">DWW18_16515</name>
</gene>
<organism evidence="3 4">
    <name type="scientific">Butyricimonas virosa</name>
    <dbReference type="NCBI Taxonomy" id="544645"/>
    <lineage>
        <taxon>Bacteria</taxon>
        <taxon>Pseudomonadati</taxon>
        <taxon>Bacteroidota</taxon>
        <taxon>Bacteroidia</taxon>
        <taxon>Bacteroidales</taxon>
        <taxon>Odoribacteraceae</taxon>
        <taxon>Butyricimonas</taxon>
    </lineage>
</organism>
<dbReference type="Gene3D" id="1.10.150.130">
    <property type="match status" value="1"/>
</dbReference>
<dbReference type="AlphaFoldDB" id="A0A412WWE2"/>
<protein>
    <recommendedName>
        <fullName evidence="2">Phage integrase SAM-like domain-containing protein</fullName>
    </recommendedName>
</protein>
<reference evidence="3 4" key="1">
    <citation type="submission" date="2018-08" db="EMBL/GenBank/DDBJ databases">
        <title>A genome reference for cultivated species of the human gut microbiota.</title>
        <authorList>
            <person name="Zou Y."/>
            <person name="Xue W."/>
            <person name="Luo G."/>
        </authorList>
    </citation>
    <scope>NUCLEOTIDE SEQUENCE [LARGE SCALE GENOMIC DNA]</scope>
    <source>
        <strain evidence="3 4">AF14-49</strain>
    </source>
</reference>
<keyword evidence="1" id="KW-0238">DNA-binding</keyword>
<evidence type="ECO:0000313" key="3">
    <source>
        <dbReference type="EMBL" id="RGV31738.1"/>
    </source>
</evidence>
<dbReference type="GO" id="GO:0003677">
    <property type="term" value="F:DNA binding"/>
    <property type="evidence" value="ECO:0007669"/>
    <property type="project" value="UniProtKB-KW"/>
</dbReference>
<evidence type="ECO:0000256" key="1">
    <source>
        <dbReference type="ARBA" id="ARBA00023125"/>
    </source>
</evidence>
<dbReference type="EMBL" id="QRZA01000028">
    <property type="protein sequence ID" value="RGV31738.1"/>
    <property type="molecule type" value="Genomic_DNA"/>
</dbReference>
<dbReference type="Pfam" id="PF13102">
    <property type="entry name" value="Phage_int_SAM_5"/>
    <property type="match status" value="1"/>
</dbReference>
<comment type="caution">
    <text evidence="3">The sequence shown here is derived from an EMBL/GenBank/DDBJ whole genome shotgun (WGS) entry which is preliminary data.</text>
</comment>
<name>A0A412WWE2_9BACT</name>
<evidence type="ECO:0000259" key="2">
    <source>
        <dbReference type="Pfam" id="PF13102"/>
    </source>
</evidence>
<sequence>MLELTPNFIKEYEIYLATNAGIHNGSVWAHCTWLKTIGSKAHYNKLTKNIDPVPGQSEYQGEVISDRR</sequence>
<dbReference type="RefSeq" id="WP_118261235.1">
    <property type="nucleotide sequence ID" value="NZ_CALBWO010000026.1"/>
</dbReference>
<dbReference type="InterPro" id="IPR010998">
    <property type="entry name" value="Integrase_recombinase_N"/>
</dbReference>
<dbReference type="InterPro" id="IPR025269">
    <property type="entry name" value="SAM-like_dom"/>
</dbReference>
<feature type="domain" description="Phage integrase SAM-like" evidence="2">
    <location>
        <begin position="3"/>
        <end position="49"/>
    </location>
</feature>
<dbReference type="Proteomes" id="UP000283589">
    <property type="component" value="Unassembled WGS sequence"/>
</dbReference>
<accession>A0A412WWE2</accession>
<proteinExistence type="predicted"/>
<evidence type="ECO:0000313" key="4">
    <source>
        <dbReference type="Proteomes" id="UP000283589"/>
    </source>
</evidence>